<evidence type="ECO:0000256" key="1">
    <source>
        <dbReference type="SAM" id="SignalP"/>
    </source>
</evidence>
<dbReference type="InterPro" id="IPR002413">
    <property type="entry name" value="V5_allergen-like"/>
</dbReference>
<organism evidence="3">
    <name type="scientific">Tityus bahiensis</name>
    <name type="common">Brazilian scorpion</name>
    <dbReference type="NCBI Taxonomy" id="50343"/>
    <lineage>
        <taxon>Eukaryota</taxon>
        <taxon>Metazoa</taxon>
        <taxon>Ecdysozoa</taxon>
        <taxon>Arthropoda</taxon>
        <taxon>Chelicerata</taxon>
        <taxon>Arachnida</taxon>
        <taxon>Scorpiones</taxon>
        <taxon>Buthida</taxon>
        <taxon>Buthoidea</taxon>
        <taxon>Buthidae</taxon>
        <taxon>Tityus</taxon>
    </lineage>
</organism>
<evidence type="ECO:0000259" key="2">
    <source>
        <dbReference type="SMART" id="SM00198"/>
    </source>
</evidence>
<dbReference type="EMBL" id="GBXR01000065">
    <property type="protein sequence ID" value="JAG85161.1"/>
    <property type="molecule type" value="mRNA"/>
</dbReference>
<dbReference type="InterPro" id="IPR035940">
    <property type="entry name" value="CAP_sf"/>
</dbReference>
<dbReference type="AlphaFoldDB" id="A0A0C9RFK9"/>
<reference evidence="3" key="1">
    <citation type="journal article" date="2015" name="Toxicon">
        <title>The transcriptome recipe for the venom cocktail of Tityus bahiensis scorpion.</title>
        <authorList>
            <person name="de Oliveira U.C."/>
            <person name="Candido D.M."/>
            <person name="Coronado Dorce V.A."/>
            <person name="Junqueira-de-Azevedo Ide L."/>
        </authorList>
    </citation>
    <scope>NUCLEOTIDE SEQUENCE</scope>
</reference>
<dbReference type="CDD" id="cd05380">
    <property type="entry name" value="CAP_euk"/>
    <property type="match status" value="1"/>
</dbReference>
<dbReference type="PANTHER" id="PTHR10334">
    <property type="entry name" value="CYSTEINE-RICH SECRETORY PROTEIN-RELATED"/>
    <property type="match status" value="1"/>
</dbReference>
<dbReference type="Pfam" id="PF00188">
    <property type="entry name" value="CAP"/>
    <property type="match status" value="1"/>
</dbReference>
<sequence>MNLALFIIFASIFENVVPENCPEIYRRLSKSHTFCTPSTCKIEAGGKVTESDKKTILDTHNQLRNKLASGKENQYQKLPSAANMMQMEWDDELAAIAQAHANQCKFEHDSGDQRAVGNFSVGQNLLETSGIFSIDWTKVKIWYTTEVDDFYPEYNKPFQFQGSYGHFSQVIWAKTWKVGCGVAGYVENGVKRVLYTCNYGPAGNLEGSEAYQVGSPCSACPENTKRSDTYSALCKSVTPDGPQIRRPSSNDYLLYCDFSDKDPKACKDVTMTGSKPFTTQKVYTGKYVTQVFNAGENMTINFGKFEHKDGLCAFLIGRFGPNVAGETAASAVNFYFSAPHLTFPEGMKETRPISSWHTIGILMRWNKELQISYVFKVKPPTANPPPQYFEFKEYGVKGGSCP</sequence>
<dbReference type="InterPro" id="IPR018244">
    <property type="entry name" value="Allrgn_V5/Tpx1_CS"/>
</dbReference>
<dbReference type="Gene3D" id="3.40.33.10">
    <property type="entry name" value="CAP"/>
    <property type="match status" value="1"/>
</dbReference>
<protein>
    <submittedName>
        <fullName evidence="3">TSA: Tityus bahiensis Tbah00905 mRNA sequence</fullName>
    </submittedName>
</protein>
<reference evidence="3" key="2">
    <citation type="submission" date="2015-01" db="EMBL/GenBank/DDBJ databases">
        <authorList>
            <person name="Oliveira U.C."/>
            <person name="Junqueira-Azevedo I.L.M."/>
        </authorList>
    </citation>
    <scope>NUCLEOTIDE SEQUENCE</scope>
</reference>
<dbReference type="InterPro" id="IPR001283">
    <property type="entry name" value="CRISP-related"/>
</dbReference>
<dbReference type="PROSITE" id="PS01010">
    <property type="entry name" value="CRISP_2"/>
    <property type="match status" value="1"/>
</dbReference>
<dbReference type="SMART" id="SM00198">
    <property type="entry name" value="SCP"/>
    <property type="match status" value="1"/>
</dbReference>
<keyword evidence="1" id="KW-0732">Signal</keyword>
<dbReference type="SUPFAM" id="SSF55797">
    <property type="entry name" value="PR-1-like"/>
    <property type="match status" value="1"/>
</dbReference>
<feature type="chain" id="PRO_5002218935" evidence="1">
    <location>
        <begin position="19"/>
        <end position="402"/>
    </location>
</feature>
<proteinExistence type="evidence at transcript level"/>
<dbReference type="PRINTS" id="PR00838">
    <property type="entry name" value="V5ALLERGEN"/>
</dbReference>
<feature type="domain" description="SCP" evidence="2">
    <location>
        <begin position="51"/>
        <end position="207"/>
    </location>
</feature>
<accession>A0A0C9RFK9</accession>
<name>A0A0C9RFK9_TITBA</name>
<dbReference type="PRINTS" id="PR00837">
    <property type="entry name" value="V5TPXLIKE"/>
</dbReference>
<dbReference type="InterPro" id="IPR014044">
    <property type="entry name" value="CAP_dom"/>
</dbReference>
<dbReference type="GO" id="GO:0005576">
    <property type="term" value="C:extracellular region"/>
    <property type="evidence" value="ECO:0007669"/>
    <property type="project" value="InterPro"/>
</dbReference>
<feature type="signal peptide" evidence="1">
    <location>
        <begin position="1"/>
        <end position="18"/>
    </location>
</feature>
<evidence type="ECO:0000313" key="3">
    <source>
        <dbReference type="EMBL" id="JAG85161.1"/>
    </source>
</evidence>
<dbReference type="PROSITE" id="PS01009">
    <property type="entry name" value="CRISP_1"/>
    <property type="match status" value="1"/>
</dbReference>